<name>A0A381T0E1_9ZZZZ</name>
<evidence type="ECO:0000256" key="5">
    <source>
        <dbReference type="SAM" id="Phobius"/>
    </source>
</evidence>
<keyword evidence="4 5" id="KW-0472">Membrane</keyword>
<dbReference type="EMBL" id="UINC01003761">
    <property type="protein sequence ID" value="SVA09031.1"/>
    <property type="molecule type" value="Genomic_DNA"/>
</dbReference>
<keyword evidence="1" id="KW-1003">Cell membrane</keyword>
<feature type="transmembrane region" description="Helical" evidence="5">
    <location>
        <begin position="38"/>
        <end position="64"/>
    </location>
</feature>
<sequence>MGSLVFLVQLNELNQFEGNALAIKIPFLTDMPDYENGFNVWMVLVMTLTAGVIIGFLLALFQIISHKSEVFSLKSKLRRVQVELDSLRNESIEDDFVLTDEVDDETL</sequence>
<dbReference type="InterPro" id="IPR010445">
    <property type="entry name" value="LapA_dom"/>
</dbReference>
<dbReference type="AlphaFoldDB" id="A0A381T0E1"/>
<feature type="domain" description="Lipopolysaccharide assembly protein A" evidence="6">
    <location>
        <begin position="37"/>
        <end position="84"/>
    </location>
</feature>
<keyword evidence="2 5" id="KW-0812">Transmembrane</keyword>
<evidence type="ECO:0000313" key="7">
    <source>
        <dbReference type="EMBL" id="SVA09031.1"/>
    </source>
</evidence>
<evidence type="ECO:0000256" key="4">
    <source>
        <dbReference type="ARBA" id="ARBA00023136"/>
    </source>
</evidence>
<protein>
    <recommendedName>
        <fullName evidence="6">Lipopolysaccharide assembly protein A domain-containing protein</fullName>
    </recommendedName>
</protein>
<dbReference type="GO" id="GO:0005886">
    <property type="term" value="C:plasma membrane"/>
    <property type="evidence" value="ECO:0007669"/>
    <property type="project" value="InterPro"/>
</dbReference>
<evidence type="ECO:0000259" key="6">
    <source>
        <dbReference type="Pfam" id="PF06305"/>
    </source>
</evidence>
<dbReference type="Pfam" id="PF06305">
    <property type="entry name" value="LapA_dom"/>
    <property type="match status" value="1"/>
</dbReference>
<organism evidence="7">
    <name type="scientific">marine metagenome</name>
    <dbReference type="NCBI Taxonomy" id="408172"/>
    <lineage>
        <taxon>unclassified sequences</taxon>
        <taxon>metagenomes</taxon>
        <taxon>ecological metagenomes</taxon>
    </lineage>
</organism>
<evidence type="ECO:0000256" key="2">
    <source>
        <dbReference type="ARBA" id="ARBA00022692"/>
    </source>
</evidence>
<proteinExistence type="predicted"/>
<reference evidence="7" key="1">
    <citation type="submission" date="2018-05" db="EMBL/GenBank/DDBJ databases">
        <authorList>
            <person name="Lanie J.A."/>
            <person name="Ng W.-L."/>
            <person name="Kazmierczak K.M."/>
            <person name="Andrzejewski T.M."/>
            <person name="Davidsen T.M."/>
            <person name="Wayne K.J."/>
            <person name="Tettelin H."/>
            <person name="Glass J.I."/>
            <person name="Rusch D."/>
            <person name="Podicherti R."/>
            <person name="Tsui H.-C.T."/>
            <person name="Winkler M.E."/>
        </authorList>
    </citation>
    <scope>NUCLEOTIDE SEQUENCE</scope>
</reference>
<gene>
    <name evidence="7" type="ORF">METZ01_LOCUS61885</name>
</gene>
<evidence type="ECO:0000256" key="3">
    <source>
        <dbReference type="ARBA" id="ARBA00022989"/>
    </source>
</evidence>
<evidence type="ECO:0000256" key="1">
    <source>
        <dbReference type="ARBA" id="ARBA00022475"/>
    </source>
</evidence>
<keyword evidence="3 5" id="KW-1133">Transmembrane helix</keyword>
<accession>A0A381T0E1</accession>